<evidence type="ECO:0000313" key="1">
    <source>
        <dbReference type="EMBL" id="KDQ61700.1"/>
    </source>
</evidence>
<name>A0A067Q691_9AGAM</name>
<evidence type="ECO:0000313" key="2">
    <source>
        <dbReference type="Proteomes" id="UP000027265"/>
    </source>
</evidence>
<accession>A0A067Q691</accession>
<protein>
    <submittedName>
        <fullName evidence="1">Uncharacterized protein</fullName>
    </submittedName>
</protein>
<gene>
    <name evidence="1" type="ORF">JAAARDRAFT_519100</name>
</gene>
<dbReference type="Proteomes" id="UP000027265">
    <property type="component" value="Unassembled WGS sequence"/>
</dbReference>
<dbReference type="HOGENOM" id="CLU_1749945_0_0_1"/>
<organism evidence="1 2">
    <name type="scientific">Jaapia argillacea MUCL 33604</name>
    <dbReference type="NCBI Taxonomy" id="933084"/>
    <lineage>
        <taxon>Eukaryota</taxon>
        <taxon>Fungi</taxon>
        <taxon>Dikarya</taxon>
        <taxon>Basidiomycota</taxon>
        <taxon>Agaricomycotina</taxon>
        <taxon>Agaricomycetes</taxon>
        <taxon>Agaricomycetidae</taxon>
        <taxon>Jaapiales</taxon>
        <taxon>Jaapiaceae</taxon>
        <taxon>Jaapia</taxon>
    </lineage>
</organism>
<sequence>MQAPVTLLSARSSAHNNHLMVLPHSVFQPPSTVPVTRTQINSTAEPQRNSSLPLPRRTGSPLIRLFSLHREPNITPFLRRKWAHLRFKFPLLRHRHHQPRNDTLVSTVLGHSDASTTVSATTRAIMRPRELARSMYVLVVGRILRDPIP</sequence>
<reference evidence="2" key="1">
    <citation type="journal article" date="2014" name="Proc. Natl. Acad. Sci. U.S.A.">
        <title>Extensive sampling of basidiomycete genomes demonstrates inadequacy of the white-rot/brown-rot paradigm for wood decay fungi.</title>
        <authorList>
            <person name="Riley R."/>
            <person name="Salamov A.A."/>
            <person name="Brown D.W."/>
            <person name="Nagy L.G."/>
            <person name="Floudas D."/>
            <person name="Held B.W."/>
            <person name="Levasseur A."/>
            <person name="Lombard V."/>
            <person name="Morin E."/>
            <person name="Otillar R."/>
            <person name="Lindquist E.A."/>
            <person name="Sun H."/>
            <person name="LaButti K.M."/>
            <person name="Schmutz J."/>
            <person name="Jabbour D."/>
            <person name="Luo H."/>
            <person name="Baker S.E."/>
            <person name="Pisabarro A.G."/>
            <person name="Walton J.D."/>
            <person name="Blanchette R.A."/>
            <person name="Henrissat B."/>
            <person name="Martin F."/>
            <person name="Cullen D."/>
            <person name="Hibbett D.S."/>
            <person name="Grigoriev I.V."/>
        </authorList>
    </citation>
    <scope>NUCLEOTIDE SEQUENCE [LARGE SCALE GENOMIC DNA]</scope>
    <source>
        <strain evidence="2">MUCL 33604</strain>
    </source>
</reference>
<dbReference type="AlphaFoldDB" id="A0A067Q691"/>
<proteinExistence type="predicted"/>
<keyword evidence="2" id="KW-1185">Reference proteome</keyword>
<dbReference type="EMBL" id="KL197712">
    <property type="protein sequence ID" value="KDQ61700.1"/>
    <property type="molecule type" value="Genomic_DNA"/>
</dbReference>
<dbReference type="InParanoid" id="A0A067Q691"/>